<dbReference type="AlphaFoldDB" id="A0A927MRI1"/>
<evidence type="ECO:0000313" key="3">
    <source>
        <dbReference type="Proteomes" id="UP000638648"/>
    </source>
</evidence>
<protein>
    <submittedName>
        <fullName evidence="2">ABC-type transport system involved in multi-copper enzyme maturation permease subunit</fullName>
    </submittedName>
</protein>
<sequence length="287" mass="29130">MITSVRAELFRLARWPVTWVIAGTWVVLNLAFGYLFNYLAYRSEDGRGLAATSAGDAPAELLLTQLLPERAPVVLVQGLPMFGSALILIFAALAVGGGYAWGTWKTVFTTGPGRLTVWGGTVGAIGVALAAILLLTLALDLATALTVAALESQPVTWPGVPNLLEGFGSALLISAMWATAGVLLGTVARGPALAAGLGLVWVLVVENLLRGVAGLLGSIATVTDVLPGTAAGSLAGALGALAEGEADGTPGVLTTLDGATATALLGGYLLAFLVLSAALTRRRDVMA</sequence>
<accession>A0A927MRI1</accession>
<gene>
    <name evidence="2" type="ORF">HEB94_001775</name>
</gene>
<dbReference type="Proteomes" id="UP000638648">
    <property type="component" value="Unassembled WGS sequence"/>
</dbReference>
<feature type="transmembrane region" description="Helical" evidence="1">
    <location>
        <begin position="122"/>
        <end position="147"/>
    </location>
</feature>
<organism evidence="2 3">
    <name type="scientific">Actinopolymorpha pittospori</name>
    <dbReference type="NCBI Taxonomy" id="648752"/>
    <lineage>
        <taxon>Bacteria</taxon>
        <taxon>Bacillati</taxon>
        <taxon>Actinomycetota</taxon>
        <taxon>Actinomycetes</taxon>
        <taxon>Propionibacteriales</taxon>
        <taxon>Actinopolymorphaceae</taxon>
        <taxon>Actinopolymorpha</taxon>
    </lineage>
</organism>
<feature type="transmembrane region" description="Helical" evidence="1">
    <location>
        <begin position="12"/>
        <end position="36"/>
    </location>
</feature>
<comment type="caution">
    <text evidence="2">The sequence shown here is derived from an EMBL/GenBank/DDBJ whole genome shotgun (WGS) entry which is preliminary data.</text>
</comment>
<feature type="transmembrane region" description="Helical" evidence="1">
    <location>
        <begin position="167"/>
        <end position="185"/>
    </location>
</feature>
<keyword evidence="3" id="KW-1185">Reference proteome</keyword>
<reference evidence="2" key="1">
    <citation type="submission" date="2020-10" db="EMBL/GenBank/DDBJ databases">
        <title>Sequencing the genomes of 1000 actinobacteria strains.</title>
        <authorList>
            <person name="Klenk H.-P."/>
        </authorList>
    </citation>
    <scope>NUCLEOTIDE SEQUENCE</scope>
    <source>
        <strain evidence="2">DSM 45354</strain>
    </source>
</reference>
<dbReference type="EMBL" id="JADBEM010000001">
    <property type="protein sequence ID" value="MBE1604927.1"/>
    <property type="molecule type" value="Genomic_DNA"/>
</dbReference>
<evidence type="ECO:0000256" key="1">
    <source>
        <dbReference type="SAM" id="Phobius"/>
    </source>
</evidence>
<dbReference type="RefSeq" id="WP_192749357.1">
    <property type="nucleotide sequence ID" value="NZ_BAABJL010000002.1"/>
</dbReference>
<keyword evidence="1" id="KW-1133">Transmembrane helix</keyword>
<feature type="transmembrane region" description="Helical" evidence="1">
    <location>
        <begin position="81"/>
        <end position="101"/>
    </location>
</feature>
<feature type="transmembrane region" description="Helical" evidence="1">
    <location>
        <begin position="259"/>
        <end position="279"/>
    </location>
</feature>
<proteinExistence type="predicted"/>
<name>A0A927MRI1_9ACTN</name>
<evidence type="ECO:0000313" key="2">
    <source>
        <dbReference type="EMBL" id="MBE1604927.1"/>
    </source>
</evidence>
<keyword evidence="1" id="KW-0472">Membrane</keyword>
<keyword evidence="1" id="KW-0812">Transmembrane</keyword>
<feature type="transmembrane region" description="Helical" evidence="1">
    <location>
        <begin position="192"/>
        <end position="209"/>
    </location>
</feature>